<evidence type="ECO:0000313" key="1">
    <source>
        <dbReference type="EMBL" id="MBX53513.1"/>
    </source>
</evidence>
<name>A0A2P2PFK7_RHIMU</name>
<proteinExistence type="predicted"/>
<protein>
    <submittedName>
        <fullName evidence="1">Uncharacterized protein</fullName>
    </submittedName>
</protein>
<reference evidence="1" key="1">
    <citation type="submission" date="2018-02" db="EMBL/GenBank/DDBJ databases">
        <title>Rhizophora mucronata_Transcriptome.</title>
        <authorList>
            <person name="Meera S.P."/>
            <person name="Sreeshan A."/>
            <person name="Augustine A."/>
        </authorList>
    </citation>
    <scope>NUCLEOTIDE SEQUENCE</scope>
    <source>
        <tissue evidence="1">Leaf</tissue>
    </source>
</reference>
<sequence>MRESFVMWKKVSFCE</sequence>
<organism evidence="1">
    <name type="scientific">Rhizophora mucronata</name>
    <name type="common">Asiatic mangrove</name>
    <dbReference type="NCBI Taxonomy" id="61149"/>
    <lineage>
        <taxon>Eukaryota</taxon>
        <taxon>Viridiplantae</taxon>
        <taxon>Streptophyta</taxon>
        <taxon>Embryophyta</taxon>
        <taxon>Tracheophyta</taxon>
        <taxon>Spermatophyta</taxon>
        <taxon>Magnoliopsida</taxon>
        <taxon>eudicotyledons</taxon>
        <taxon>Gunneridae</taxon>
        <taxon>Pentapetalae</taxon>
        <taxon>rosids</taxon>
        <taxon>fabids</taxon>
        <taxon>Malpighiales</taxon>
        <taxon>Rhizophoraceae</taxon>
        <taxon>Rhizophora</taxon>
    </lineage>
</organism>
<dbReference type="EMBL" id="GGEC01073029">
    <property type="protein sequence ID" value="MBX53513.1"/>
    <property type="molecule type" value="Transcribed_RNA"/>
</dbReference>
<accession>A0A2P2PFK7</accession>